<dbReference type="InterPro" id="IPR010982">
    <property type="entry name" value="Lambda_DNA-bd_dom_sf"/>
</dbReference>
<dbReference type="InterPro" id="IPR001761">
    <property type="entry name" value="Peripla_BP/Lac1_sug-bd_dom"/>
</dbReference>
<dbReference type="InterPro" id="IPR000843">
    <property type="entry name" value="HTH_LacI"/>
</dbReference>
<keyword evidence="6" id="KW-1185">Reference proteome</keyword>
<dbReference type="PANTHER" id="PTHR30146:SF145">
    <property type="entry name" value="RIBOSE OPERON REPRESSOR"/>
    <property type="match status" value="1"/>
</dbReference>
<dbReference type="Gene3D" id="3.40.50.2300">
    <property type="match status" value="3"/>
</dbReference>
<dbReference type="RefSeq" id="WP_267849551.1">
    <property type="nucleotide sequence ID" value="NZ_JAPMXC010000010.1"/>
</dbReference>
<evidence type="ECO:0000313" key="6">
    <source>
        <dbReference type="Proteomes" id="UP001082899"/>
    </source>
</evidence>
<comment type="caution">
    <text evidence="5">The sequence shown here is derived from an EMBL/GenBank/DDBJ whole genome shotgun (WGS) entry which is preliminary data.</text>
</comment>
<evidence type="ECO:0000313" key="5">
    <source>
        <dbReference type="EMBL" id="MCY0389533.1"/>
    </source>
</evidence>
<proteinExistence type="predicted"/>
<dbReference type="Gene3D" id="1.10.260.40">
    <property type="entry name" value="lambda repressor-like DNA-binding domains"/>
    <property type="match status" value="1"/>
</dbReference>
<accession>A0ABT3ZSL1</accession>
<evidence type="ECO:0000256" key="1">
    <source>
        <dbReference type="ARBA" id="ARBA00023015"/>
    </source>
</evidence>
<name>A0ABT3ZSL1_9BURK</name>
<dbReference type="PROSITE" id="PS50932">
    <property type="entry name" value="HTH_LACI_2"/>
    <property type="match status" value="1"/>
</dbReference>
<dbReference type="CDD" id="cd01392">
    <property type="entry name" value="HTH_LacI"/>
    <property type="match status" value="1"/>
</dbReference>
<dbReference type="Pfam" id="PF00532">
    <property type="entry name" value="Peripla_BP_1"/>
    <property type="match status" value="1"/>
</dbReference>
<keyword evidence="1" id="KW-0805">Transcription regulation</keyword>
<keyword evidence="2 5" id="KW-0238">DNA-binding</keyword>
<organism evidence="5 6">
    <name type="scientific">Robbsia betulipollinis</name>
    <dbReference type="NCBI Taxonomy" id="2981849"/>
    <lineage>
        <taxon>Bacteria</taxon>
        <taxon>Pseudomonadati</taxon>
        <taxon>Pseudomonadota</taxon>
        <taxon>Betaproteobacteria</taxon>
        <taxon>Burkholderiales</taxon>
        <taxon>Burkholderiaceae</taxon>
        <taxon>Robbsia</taxon>
    </lineage>
</organism>
<dbReference type="PANTHER" id="PTHR30146">
    <property type="entry name" value="LACI-RELATED TRANSCRIPTIONAL REPRESSOR"/>
    <property type="match status" value="1"/>
</dbReference>
<dbReference type="PROSITE" id="PS00356">
    <property type="entry name" value="HTH_LACI_1"/>
    <property type="match status" value="1"/>
</dbReference>
<dbReference type="GO" id="GO:0003677">
    <property type="term" value="F:DNA binding"/>
    <property type="evidence" value="ECO:0007669"/>
    <property type="project" value="UniProtKB-KW"/>
</dbReference>
<dbReference type="SUPFAM" id="SSF53822">
    <property type="entry name" value="Periplasmic binding protein-like I"/>
    <property type="match status" value="1"/>
</dbReference>
<sequence>MRTDIIADTGTDTATSTHTGVPTINDVARVAGVGKTSVSRYLNGETDALSPALKGRIEAAIAALSYRPNQMARGLKRGRTRLIGILLADLQNPYSVAVTQGIEAACRQAGLMPMLCNTANEIDLQSRYLDLLRTYRAEGLIVNPVGLPDSALLQIGAGGMPLVLLDRTVDGVDCDSVGLDNERAARQMADHLVDNGFETLFFVSESFASVSSRREREAAFVAQAQLRGATPHTLVIDLADPASIAAVLETVGAATVPTRAGKRAAAARANPAARAPAPAARAPAWPRVALLAANGQTMLPIAIALGMRPLPGLGLATFDDPEWLRLAESGITSLRQPTFDIGVNAVQLLNARIDGLDAPARRRTFDAELIVRKSTLAKPARALTGVLPDNPDASLVPSSSS</sequence>
<evidence type="ECO:0000256" key="3">
    <source>
        <dbReference type="ARBA" id="ARBA00023163"/>
    </source>
</evidence>
<evidence type="ECO:0000259" key="4">
    <source>
        <dbReference type="PROSITE" id="PS50932"/>
    </source>
</evidence>
<reference evidence="5" key="1">
    <citation type="submission" date="2022-11" db="EMBL/GenBank/DDBJ databases">
        <title>Robbsia betulipollinis sp. nov., isolated from pollen of birch (Betula pendula).</title>
        <authorList>
            <person name="Shi H."/>
            <person name="Ambika Manirajan B."/>
            <person name="Ratering S."/>
            <person name="Geissler-Plaum R."/>
            <person name="Schnell S."/>
        </authorList>
    </citation>
    <scope>NUCLEOTIDE SEQUENCE</scope>
    <source>
        <strain evidence="5">Bb-Pol-6</strain>
    </source>
</reference>
<dbReference type="EMBL" id="JAPMXC010000010">
    <property type="protein sequence ID" value="MCY0389533.1"/>
    <property type="molecule type" value="Genomic_DNA"/>
</dbReference>
<dbReference type="CDD" id="cd06283">
    <property type="entry name" value="PBP1_RegR_EndR_KdgR-like"/>
    <property type="match status" value="1"/>
</dbReference>
<dbReference type="Pfam" id="PF00356">
    <property type="entry name" value="LacI"/>
    <property type="match status" value="1"/>
</dbReference>
<keyword evidence="3" id="KW-0804">Transcription</keyword>
<gene>
    <name evidence="5" type="ORF">OVY01_20515</name>
</gene>
<dbReference type="InterPro" id="IPR028082">
    <property type="entry name" value="Peripla_BP_I"/>
</dbReference>
<dbReference type="SUPFAM" id="SSF47413">
    <property type="entry name" value="lambda repressor-like DNA-binding domains"/>
    <property type="match status" value="1"/>
</dbReference>
<evidence type="ECO:0000256" key="2">
    <source>
        <dbReference type="ARBA" id="ARBA00023125"/>
    </source>
</evidence>
<dbReference type="Proteomes" id="UP001082899">
    <property type="component" value="Unassembled WGS sequence"/>
</dbReference>
<feature type="domain" description="HTH lacI-type" evidence="4">
    <location>
        <begin position="22"/>
        <end position="77"/>
    </location>
</feature>
<dbReference type="SMART" id="SM00354">
    <property type="entry name" value="HTH_LACI"/>
    <property type="match status" value="1"/>
</dbReference>
<protein>
    <submittedName>
        <fullName evidence="5">LacI family DNA-binding transcriptional regulator</fullName>
    </submittedName>
</protein>